<reference evidence="2" key="1">
    <citation type="journal article" date="2023" name="Nat. Microbiol.">
        <title>Enrichment and characterization of a nitric oxide-reducing microbial community in a continuous bioreactor.</title>
        <authorList>
            <person name="Garrido-Amador P."/>
            <person name="Stortenbeker N."/>
            <person name="Wessels H.J.C.T."/>
            <person name="Speth D.R."/>
            <person name="Garcia-Heredia I."/>
            <person name="Kartal B."/>
        </authorList>
    </citation>
    <scope>NUCLEOTIDE SEQUENCE</scope>
    <source>
        <strain evidence="2">MAG1</strain>
    </source>
</reference>
<dbReference type="KEGG" id="npv:OHM77_01005"/>
<evidence type="ECO:0000313" key="2">
    <source>
        <dbReference type="EMBL" id="WIM05901.1"/>
    </source>
</evidence>
<evidence type="ECO:0000256" key="1">
    <source>
        <dbReference type="SAM" id="MobiDB-lite"/>
    </source>
</evidence>
<dbReference type="AlphaFoldDB" id="A0AA49FL31"/>
<name>A0AA49FL31_9PROT</name>
<accession>A0AA49FL31</accession>
<organism evidence="2">
    <name type="scientific">Candidatus Nitricoxidivorans perseverans</name>
    <dbReference type="NCBI Taxonomy" id="2975601"/>
    <lineage>
        <taxon>Bacteria</taxon>
        <taxon>Pseudomonadati</taxon>
        <taxon>Pseudomonadota</taxon>
        <taxon>Betaproteobacteria</taxon>
        <taxon>Nitrosomonadales</taxon>
        <taxon>Sterolibacteriaceae</taxon>
        <taxon>Candidatus Nitricoxidivorans</taxon>
    </lineage>
</organism>
<proteinExistence type="predicted"/>
<dbReference type="Proteomes" id="UP001234916">
    <property type="component" value="Chromosome"/>
</dbReference>
<dbReference type="EMBL" id="CP107246">
    <property type="protein sequence ID" value="WIM05901.1"/>
    <property type="molecule type" value="Genomic_DNA"/>
</dbReference>
<sequence length="905" mass="101710">MLTPGPKRVILIRAGRYDYAEVVLGQSMHLVGQNNAGKTSLIATLQMLYVAGFNEMSFSRSWDETRRYYFRLDSSTILFETVTSDGRFVTVGLRGRGQLGAFQVDRFAFEGAYRKEDFIDEGNRVRPFEEVKRCLVADRFFKELEPNEIRSALVGELGVRQLNMGIVPLRDVGRYSDFVYLFKNLLRLNDLSQKDIKETFLTVYRHGIRNAIEVDLHREYNDAYSGLMVEKAKLANVRQVALIANHLKAEQEKRIRASRDLPALYVAVVGAKARQIKSLEDGVRDDGERLSKVEAEAMTAGSDRQRLEAENETIILNGLAIQQWFEQYEADATALKDYLPDIEEARRKHLEEEINALIASMVTAGDPVDIEARLVRLRKKLTATIEQRDKHARLLGTRLQERLGPDAMSDLGRIFHPELLRLPLEEEGVTLTDEGALVSLLRRIHGKVTDGWLMIDGVSIPLEKVASRESVRVADLATLNQEIIDLERDAGKLEQDLATATNMAAVQEKCNTLKSTLKASEELYAQYLRHSAAVKEVGDKRKMKESQEKAKKKNSDDRKLLEQQGVVRERQKTSINLEIKTKNEQLMKLGNLRPTPPKPSWPMGTPDPEWSVDAIELFSLYIQTYAGYSQSEAEVLRILNEAELLNPDGFSGASDDEKIDAIIEAVDSLAERDKAYRDHLGNVIKGMRATFQRMFEALDSLSEAAERFSRTIGNVSISNLRGLSVKIVENTEVTRSYRSVVEAGAADLFSSLSDSEGAIIAIQQTIQRAPVLRLADWFGVQFVVKTADGVETVYNDLSKIESNGTTMSIKALVNIVLIQAMMRDRRQFILPFYIDEANQIDEANLREIVTLANEKGFCPIFASTVPVAAAESIYIVRMTSDSRAIIDPKSRIERKAKGPVHADAA</sequence>
<gene>
    <name evidence="2" type="ORF">OHM77_01005</name>
</gene>
<feature type="region of interest" description="Disordered" evidence="1">
    <location>
        <begin position="538"/>
        <end position="559"/>
    </location>
</feature>
<protein>
    <submittedName>
        <fullName evidence="2">Uncharacterized protein</fullName>
    </submittedName>
</protein>